<dbReference type="InterPro" id="IPR025580">
    <property type="entry name" value="Gp46"/>
</dbReference>
<accession>A0A2W2E8J7</accession>
<organism evidence="2 3">
    <name type="scientific">Nonomuraea aridisoli</name>
    <dbReference type="NCBI Taxonomy" id="2070368"/>
    <lineage>
        <taxon>Bacteria</taxon>
        <taxon>Bacillati</taxon>
        <taxon>Actinomycetota</taxon>
        <taxon>Actinomycetes</taxon>
        <taxon>Streptosporangiales</taxon>
        <taxon>Streptosporangiaceae</taxon>
        <taxon>Nonomuraea</taxon>
    </lineage>
</organism>
<gene>
    <name evidence="2" type="ORF">C1J01_08875</name>
</gene>
<evidence type="ECO:0000313" key="3">
    <source>
        <dbReference type="Proteomes" id="UP000249304"/>
    </source>
</evidence>
<feature type="compositionally biased region" description="Basic and acidic residues" evidence="1">
    <location>
        <begin position="79"/>
        <end position="95"/>
    </location>
</feature>
<feature type="compositionally biased region" description="Gly residues" evidence="1">
    <location>
        <begin position="32"/>
        <end position="53"/>
    </location>
</feature>
<dbReference type="EMBL" id="POUD01000024">
    <property type="protein sequence ID" value="PZG20606.1"/>
    <property type="molecule type" value="Genomic_DNA"/>
</dbReference>
<feature type="region of interest" description="Disordered" evidence="1">
    <location>
        <begin position="157"/>
        <end position="214"/>
    </location>
</feature>
<keyword evidence="3" id="KW-1185">Reference proteome</keyword>
<protein>
    <recommendedName>
        <fullName evidence="4">DUF4355 domain-containing protein</fullName>
    </recommendedName>
</protein>
<reference evidence="2 3" key="1">
    <citation type="submission" date="2018-01" db="EMBL/GenBank/DDBJ databases">
        <title>Draft genome sequence of Nonomuraea sp. KC333.</title>
        <authorList>
            <person name="Sahin N."/>
            <person name="Saygin H."/>
            <person name="Ay H."/>
        </authorList>
    </citation>
    <scope>NUCLEOTIDE SEQUENCE [LARGE SCALE GENOMIC DNA]</scope>
    <source>
        <strain evidence="2 3">KC333</strain>
    </source>
</reference>
<feature type="region of interest" description="Disordered" evidence="1">
    <location>
        <begin position="28"/>
        <end position="65"/>
    </location>
</feature>
<dbReference type="OrthoDB" id="3232265at2"/>
<dbReference type="Pfam" id="PF14265">
    <property type="entry name" value="DUF4355"/>
    <property type="match status" value="1"/>
</dbReference>
<dbReference type="RefSeq" id="WP_111177969.1">
    <property type="nucleotide sequence ID" value="NZ_POUD01000024.1"/>
</dbReference>
<dbReference type="AlphaFoldDB" id="A0A2W2E8J7"/>
<name>A0A2W2E8J7_9ACTN</name>
<dbReference type="Proteomes" id="UP000249304">
    <property type="component" value="Unassembled WGS sequence"/>
</dbReference>
<comment type="caution">
    <text evidence="2">The sequence shown here is derived from an EMBL/GenBank/DDBJ whole genome shotgun (WGS) entry which is preliminary data.</text>
</comment>
<evidence type="ECO:0008006" key="4">
    <source>
        <dbReference type="Google" id="ProtNLM"/>
    </source>
</evidence>
<evidence type="ECO:0000256" key="1">
    <source>
        <dbReference type="SAM" id="MobiDB-lite"/>
    </source>
</evidence>
<evidence type="ECO:0000313" key="2">
    <source>
        <dbReference type="EMBL" id="PZG20606.1"/>
    </source>
</evidence>
<feature type="compositionally biased region" description="Basic and acidic residues" evidence="1">
    <location>
        <begin position="157"/>
        <end position="177"/>
    </location>
</feature>
<feature type="region of interest" description="Disordered" evidence="1">
    <location>
        <begin position="79"/>
        <end position="120"/>
    </location>
</feature>
<proteinExistence type="predicted"/>
<sequence>MTTHDLPVHPRTGLRAIGLLKGGRPIWPVLGGSEGAPEGGGGDGGAGNNGGQGNQPPATFTQADVDRIVSERLGRERTKYADYDDLKSKAAKYDELSQSQKTEAQRQQEQLEEALGRATRTEVDLWKERAARKHGLDDELMAFLTGETEQEVLDRAKTLADKLKQSADDEQSDERRPGGRRTPAPDHSQGRGGGSDGGSLAAGRERYRQRTTKT</sequence>